<evidence type="ECO:0000313" key="4">
    <source>
        <dbReference type="EMBL" id="TCP32906.1"/>
    </source>
</evidence>
<dbReference type="Proteomes" id="UP000295399">
    <property type="component" value="Unassembled WGS sequence"/>
</dbReference>
<dbReference type="InterPro" id="IPR025110">
    <property type="entry name" value="AMP-bd_C"/>
</dbReference>
<dbReference type="InterPro" id="IPR017529">
    <property type="entry name" value="AcylCoA_ligase_PEP_1"/>
</dbReference>
<organism evidence="4 5">
    <name type="scientific">Rhodothalassium salexigens DSM 2132</name>
    <dbReference type="NCBI Taxonomy" id="1188247"/>
    <lineage>
        <taxon>Bacteria</taxon>
        <taxon>Pseudomonadati</taxon>
        <taxon>Pseudomonadota</taxon>
        <taxon>Alphaproteobacteria</taxon>
        <taxon>Rhodothalassiales</taxon>
        <taxon>Rhodothalassiaceae</taxon>
        <taxon>Rhodothalassium</taxon>
    </lineage>
</organism>
<dbReference type="GO" id="GO:0016878">
    <property type="term" value="F:acid-thiol ligase activity"/>
    <property type="evidence" value="ECO:0007669"/>
    <property type="project" value="UniProtKB-ARBA"/>
</dbReference>
<dbReference type="Pfam" id="PF13193">
    <property type="entry name" value="AMP-binding_C"/>
    <property type="match status" value="1"/>
</dbReference>
<sequence length="545" mass="58004">MIRFLHDQILVQSDCRPDQPALTAGDGSLDYGALAALVRRTAAGFARAGLARHERVAIYLDKRVETVAAAYGVTAAGGVFVPCNPALKALQVGHILTDCTATVLVTSKSRLDALVPALPGTTVRLVVLVDALPETPLPDGIDVCLWDGLVEAAAGDPAPAGPRTDADVAAIFYTSGSTGRPKGVVLSHRNLVVGGDSVSTYLGIRDDDRILALLSLSFDAGFSQLTTGFHAGATVVLHNYLLPRDIPAVCARHDITGLTCVPPLWMQLLQARWTDEARLGLRFFANTGGRMPRDVLDKLRALFERATPFLMYGLTEAFRSTYLDPAEVDRRPDSIGKAIPNAEILVVKTDGTLAGPGEEGELVHRGPLVALGYWNDPEKTALRFKPAPAKLDQVVTPELAVWSGDLVRLDDEGFLYFVGRTDDMIKTVGVRVSPTEVEEAVFASGLVREAAAFGVAHPTLGQEIVVALVPGDGYDEDAVHRHCLTVLPRFMVPARLLVHDTLPRSPNGKIDRKALAARLGAAPAAASGSDPGTAAQPEAEPEPQS</sequence>
<dbReference type="PANTHER" id="PTHR43767">
    <property type="entry name" value="LONG-CHAIN-FATTY-ACID--COA LIGASE"/>
    <property type="match status" value="1"/>
</dbReference>
<reference evidence="4 5" key="1">
    <citation type="submission" date="2019-03" db="EMBL/GenBank/DDBJ databases">
        <title>Genomic Encyclopedia of Type Strains, Phase IV (KMG-IV): sequencing the most valuable type-strain genomes for metagenomic binning, comparative biology and taxonomic classification.</title>
        <authorList>
            <person name="Goeker M."/>
        </authorList>
    </citation>
    <scope>NUCLEOTIDE SEQUENCE [LARGE SCALE GENOMIC DNA]</scope>
    <source>
        <strain evidence="4 5">DSM 2132</strain>
    </source>
</reference>
<dbReference type="PROSITE" id="PS00455">
    <property type="entry name" value="AMP_BINDING"/>
    <property type="match status" value="1"/>
</dbReference>
<protein>
    <submittedName>
        <fullName evidence="4">Acyl-CoA ligase (AMP-forming) (Exosortase A-associated)</fullName>
    </submittedName>
</protein>
<dbReference type="InterPro" id="IPR045851">
    <property type="entry name" value="AMP-bd_C_sf"/>
</dbReference>
<feature type="region of interest" description="Disordered" evidence="1">
    <location>
        <begin position="521"/>
        <end position="545"/>
    </location>
</feature>
<dbReference type="InterPro" id="IPR000873">
    <property type="entry name" value="AMP-dep_synth/lig_dom"/>
</dbReference>
<feature type="domain" description="AMP-binding enzyme C-terminal" evidence="3">
    <location>
        <begin position="436"/>
        <end position="509"/>
    </location>
</feature>
<keyword evidence="4" id="KW-0436">Ligase</keyword>
<proteinExistence type="predicted"/>
<dbReference type="InterPro" id="IPR020845">
    <property type="entry name" value="AMP-binding_CS"/>
</dbReference>
<feature type="domain" description="AMP-dependent synthetase/ligase" evidence="2">
    <location>
        <begin position="14"/>
        <end position="374"/>
    </location>
</feature>
<dbReference type="AlphaFoldDB" id="A0A4V2SNX7"/>
<evidence type="ECO:0000256" key="1">
    <source>
        <dbReference type="SAM" id="MobiDB-lite"/>
    </source>
</evidence>
<keyword evidence="5" id="KW-1185">Reference proteome</keyword>
<evidence type="ECO:0000259" key="3">
    <source>
        <dbReference type="Pfam" id="PF13193"/>
    </source>
</evidence>
<dbReference type="EMBL" id="SLXO01000008">
    <property type="protein sequence ID" value="TCP32906.1"/>
    <property type="molecule type" value="Genomic_DNA"/>
</dbReference>
<feature type="compositionally biased region" description="Low complexity" evidence="1">
    <location>
        <begin position="521"/>
        <end position="535"/>
    </location>
</feature>
<evidence type="ECO:0000313" key="5">
    <source>
        <dbReference type="Proteomes" id="UP000295399"/>
    </source>
</evidence>
<dbReference type="PANTHER" id="PTHR43767:SF1">
    <property type="entry name" value="NONRIBOSOMAL PEPTIDE SYNTHASE PES1 (EUROFUNG)-RELATED"/>
    <property type="match status" value="1"/>
</dbReference>
<dbReference type="Pfam" id="PF00501">
    <property type="entry name" value="AMP-binding"/>
    <property type="match status" value="1"/>
</dbReference>
<dbReference type="Gene3D" id="3.30.300.30">
    <property type="match status" value="1"/>
</dbReference>
<dbReference type="InParanoid" id="A0A4V2SNX7"/>
<dbReference type="SUPFAM" id="SSF56801">
    <property type="entry name" value="Acetyl-CoA synthetase-like"/>
    <property type="match status" value="1"/>
</dbReference>
<evidence type="ECO:0000259" key="2">
    <source>
        <dbReference type="Pfam" id="PF00501"/>
    </source>
</evidence>
<accession>A0A4V2SNX7</accession>
<gene>
    <name evidence="4" type="ORF">EV659_1085</name>
</gene>
<name>A0A4V2SNX7_RHOSA</name>
<dbReference type="InterPro" id="IPR050237">
    <property type="entry name" value="ATP-dep_AMP-bd_enzyme"/>
</dbReference>
<dbReference type="NCBIfam" id="TIGR03098">
    <property type="entry name" value="ligase_PEP_1"/>
    <property type="match status" value="1"/>
</dbReference>
<dbReference type="InterPro" id="IPR042099">
    <property type="entry name" value="ANL_N_sf"/>
</dbReference>
<dbReference type="OrthoDB" id="9803968at2"/>
<comment type="caution">
    <text evidence="4">The sequence shown here is derived from an EMBL/GenBank/DDBJ whole genome shotgun (WGS) entry which is preliminary data.</text>
</comment>
<dbReference type="RefSeq" id="WP_132708846.1">
    <property type="nucleotide sequence ID" value="NZ_JACIGF010000008.1"/>
</dbReference>
<dbReference type="Gene3D" id="3.40.50.12780">
    <property type="entry name" value="N-terminal domain of ligase-like"/>
    <property type="match status" value="1"/>
</dbReference>